<dbReference type="PROSITE" id="PS50110">
    <property type="entry name" value="RESPONSE_REGULATORY"/>
    <property type="match status" value="1"/>
</dbReference>
<evidence type="ECO:0000313" key="5">
    <source>
        <dbReference type="Proteomes" id="UP000436822"/>
    </source>
</evidence>
<dbReference type="GO" id="GO:0006355">
    <property type="term" value="P:regulation of DNA-templated transcription"/>
    <property type="evidence" value="ECO:0007669"/>
    <property type="project" value="TreeGrafter"/>
</dbReference>
<evidence type="ECO:0000256" key="2">
    <source>
        <dbReference type="PROSITE-ProRule" id="PRU00169"/>
    </source>
</evidence>
<dbReference type="Pfam" id="PF00072">
    <property type="entry name" value="Response_reg"/>
    <property type="match status" value="1"/>
</dbReference>
<name>A0A6N6JDP5_9RHOB</name>
<sequence length="246" mass="27139">MLDKVPNYDIPASAALRYLRRHARALTRNQVVGDRLAEKASALLRLQDDTDRLPFKLALFRTFHRLYAEHFEETSHDIAQIVFLLRTIEKFSIAEIGKTLGQNPIDVLALFNAARAEMLRLRSLHILLIEDEAMIAMDLSCFLEEQGHKVTGVAMTHAGAVGLAYETRPDLIISDIALADRSSGLTAVDDIVKAQGHIPAIFLTGRPDLLLTGEGAEPAFVLEKPYGEDEILSAMSQAMSASVVMC</sequence>
<reference evidence="4 5" key="1">
    <citation type="submission" date="2019-12" db="EMBL/GenBank/DDBJ databases">
        <title>Litoreibacter badius sp. nov., a novel bacteriochlorophyll a-containing bacterium in the genus Litoreibacter.</title>
        <authorList>
            <person name="Kanamuro M."/>
            <person name="Takabe Y."/>
            <person name="Mori K."/>
            <person name="Takaichi S."/>
            <person name="Hanada S."/>
        </authorList>
    </citation>
    <scope>NUCLEOTIDE SEQUENCE [LARGE SCALE GENOMIC DNA]</scope>
    <source>
        <strain evidence="4 5">K6</strain>
    </source>
</reference>
<feature type="domain" description="Response regulatory" evidence="3">
    <location>
        <begin position="125"/>
        <end position="239"/>
    </location>
</feature>
<evidence type="ECO:0000259" key="3">
    <source>
        <dbReference type="PROSITE" id="PS50110"/>
    </source>
</evidence>
<dbReference type="SUPFAM" id="SSF52172">
    <property type="entry name" value="CheY-like"/>
    <property type="match status" value="1"/>
</dbReference>
<dbReference type="RefSeq" id="WP_159805623.1">
    <property type="nucleotide sequence ID" value="NZ_BLJE01000002.1"/>
</dbReference>
<dbReference type="InterPro" id="IPR053866">
    <property type="entry name" value="PhyR_sigma2"/>
</dbReference>
<dbReference type="EMBL" id="BLJE01000002">
    <property type="protein sequence ID" value="GFE64441.1"/>
    <property type="molecule type" value="Genomic_DNA"/>
</dbReference>
<dbReference type="InterPro" id="IPR001789">
    <property type="entry name" value="Sig_transdc_resp-reg_receiver"/>
</dbReference>
<organism evidence="4 5">
    <name type="scientific">Litoreibacter roseus</name>
    <dbReference type="NCBI Taxonomy" id="2601869"/>
    <lineage>
        <taxon>Bacteria</taxon>
        <taxon>Pseudomonadati</taxon>
        <taxon>Pseudomonadota</taxon>
        <taxon>Alphaproteobacteria</taxon>
        <taxon>Rhodobacterales</taxon>
        <taxon>Roseobacteraceae</taxon>
        <taxon>Litoreibacter</taxon>
    </lineage>
</organism>
<dbReference type="GO" id="GO:0032993">
    <property type="term" value="C:protein-DNA complex"/>
    <property type="evidence" value="ECO:0007669"/>
    <property type="project" value="TreeGrafter"/>
</dbReference>
<accession>A0A6N6JDP5</accession>
<dbReference type="GO" id="GO:0000156">
    <property type="term" value="F:phosphorelay response regulator activity"/>
    <property type="evidence" value="ECO:0007669"/>
    <property type="project" value="TreeGrafter"/>
</dbReference>
<protein>
    <submittedName>
        <fullName evidence="4">Response regulator</fullName>
    </submittedName>
</protein>
<dbReference type="PANTHER" id="PTHR48111">
    <property type="entry name" value="REGULATOR OF RPOS"/>
    <property type="match status" value="1"/>
</dbReference>
<dbReference type="SMART" id="SM00448">
    <property type="entry name" value="REC"/>
    <property type="match status" value="1"/>
</dbReference>
<keyword evidence="2" id="KW-0597">Phosphoprotein</keyword>
<dbReference type="GO" id="GO:0005829">
    <property type="term" value="C:cytosol"/>
    <property type="evidence" value="ECO:0007669"/>
    <property type="project" value="TreeGrafter"/>
</dbReference>
<dbReference type="InterPro" id="IPR011006">
    <property type="entry name" value="CheY-like_superfamily"/>
</dbReference>
<proteinExistence type="predicted"/>
<comment type="caution">
    <text evidence="4">The sequence shown here is derived from an EMBL/GenBank/DDBJ whole genome shotgun (WGS) entry which is preliminary data.</text>
</comment>
<evidence type="ECO:0000313" key="4">
    <source>
        <dbReference type="EMBL" id="GFE64441.1"/>
    </source>
</evidence>
<dbReference type="Gene3D" id="1.20.140.160">
    <property type="match status" value="1"/>
</dbReference>
<dbReference type="PANTHER" id="PTHR48111:SF38">
    <property type="entry name" value="TWO-COMPONENT RESPONSE REGULATOR"/>
    <property type="match status" value="1"/>
</dbReference>
<feature type="modified residue" description="4-aspartylphosphate" evidence="2">
    <location>
        <position position="175"/>
    </location>
</feature>
<dbReference type="Pfam" id="PF22029">
    <property type="entry name" value="PhyR_sigma2"/>
    <property type="match status" value="1"/>
</dbReference>
<dbReference type="Proteomes" id="UP000436822">
    <property type="component" value="Unassembled WGS sequence"/>
</dbReference>
<gene>
    <name evidence="4" type="ORF">KIN_15150</name>
</gene>
<keyword evidence="1" id="KW-0238">DNA-binding</keyword>
<dbReference type="Gene3D" id="3.40.50.2300">
    <property type="match status" value="1"/>
</dbReference>
<dbReference type="GO" id="GO:0000976">
    <property type="term" value="F:transcription cis-regulatory region binding"/>
    <property type="evidence" value="ECO:0007669"/>
    <property type="project" value="TreeGrafter"/>
</dbReference>
<evidence type="ECO:0000256" key="1">
    <source>
        <dbReference type="ARBA" id="ARBA00023125"/>
    </source>
</evidence>
<keyword evidence="5" id="KW-1185">Reference proteome</keyword>
<dbReference type="AlphaFoldDB" id="A0A6N6JDP5"/>
<dbReference type="OrthoDB" id="9786101at2"/>
<dbReference type="InterPro" id="IPR039420">
    <property type="entry name" value="WalR-like"/>
</dbReference>